<organism evidence="7 8">
    <name type="scientific">Cirrhinus mrigala</name>
    <name type="common">Mrigala</name>
    <dbReference type="NCBI Taxonomy" id="683832"/>
    <lineage>
        <taxon>Eukaryota</taxon>
        <taxon>Metazoa</taxon>
        <taxon>Chordata</taxon>
        <taxon>Craniata</taxon>
        <taxon>Vertebrata</taxon>
        <taxon>Euteleostomi</taxon>
        <taxon>Actinopterygii</taxon>
        <taxon>Neopterygii</taxon>
        <taxon>Teleostei</taxon>
        <taxon>Ostariophysi</taxon>
        <taxon>Cypriniformes</taxon>
        <taxon>Cyprinidae</taxon>
        <taxon>Labeoninae</taxon>
        <taxon>Labeonini</taxon>
        <taxon>Cirrhinus</taxon>
    </lineage>
</organism>
<reference evidence="7 8" key="1">
    <citation type="submission" date="2024-05" db="EMBL/GenBank/DDBJ databases">
        <title>Genome sequencing and assembly of Indian major carp, Cirrhinus mrigala (Hamilton, 1822).</title>
        <authorList>
            <person name="Mohindra V."/>
            <person name="Chowdhury L.M."/>
            <person name="Lal K."/>
            <person name="Jena J.K."/>
        </authorList>
    </citation>
    <scope>NUCLEOTIDE SEQUENCE [LARGE SCALE GENOMIC DNA]</scope>
    <source>
        <strain evidence="7">CM1030</strain>
        <tissue evidence="7">Blood</tissue>
    </source>
</reference>
<evidence type="ECO:0000256" key="1">
    <source>
        <dbReference type="ARBA" id="ARBA00004141"/>
    </source>
</evidence>
<feature type="domain" description="SLC26A/SulP transporter" evidence="6">
    <location>
        <begin position="19"/>
        <end position="82"/>
    </location>
</feature>
<comment type="caution">
    <text evidence="7">The sequence shown here is derived from an EMBL/GenBank/DDBJ whole genome shotgun (WGS) entry which is preliminary data.</text>
</comment>
<gene>
    <name evidence="7" type="ORF">M9458_017543</name>
</gene>
<dbReference type="PANTHER" id="PTHR11814">
    <property type="entry name" value="SULFATE TRANSPORTER"/>
    <property type="match status" value="1"/>
</dbReference>
<evidence type="ECO:0000256" key="4">
    <source>
        <dbReference type="ARBA" id="ARBA00023136"/>
    </source>
</evidence>
<dbReference type="EMBL" id="JAMKFB020000008">
    <property type="protein sequence ID" value="KAL0185873.1"/>
    <property type="molecule type" value="Genomic_DNA"/>
</dbReference>
<feature type="non-terminal residue" evidence="7">
    <location>
        <position position="89"/>
    </location>
</feature>
<dbReference type="Pfam" id="PF00916">
    <property type="entry name" value="Sulfate_transp"/>
    <property type="match status" value="1"/>
</dbReference>
<dbReference type="InterPro" id="IPR011547">
    <property type="entry name" value="SLC26A/SulP_dom"/>
</dbReference>
<protein>
    <recommendedName>
        <fullName evidence="6">SLC26A/SulP transporter domain-containing protein</fullName>
    </recommendedName>
</protein>
<keyword evidence="8" id="KW-1185">Reference proteome</keyword>
<sequence>SDFMLPGNDTNSTIIDIASRDAERVKIAATVTFLSGIFQLLLGLVRFGFVVTYLSEPLVRAYTTGAAIHVIVSQLKYSFGISPARYSGP</sequence>
<accession>A0ABD0QI08</accession>
<evidence type="ECO:0000259" key="6">
    <source>
        <dbReference type="Pfam" id="PF00916"/>
    </source>
</evidence>
<evidence type="ECO:0000256" key="5">
    <source>
        <dbReference type="SAM" id="Phobius"/>
    </source>
</evidence>
<dbReference type="AlphaFoldDB" id="A0ABD0QI08"/>
<dbReference type="Proteomes" id="UP001529510">
    <property type="component" value="Unassembled WGS sequence"/>
</dbReference>
<evidence type="ECO:0000313" key="7">
    <source>
        <dbReference type="EMBL" id="KAL0185873.1"/>
    </source>
</evidence>
<keyword evidence="4 5" id="KW-0472">Membrane</keyword>
<comment type="subcellular location">
    <subcellularLocation>
        <location evidence="1">Membrane</location>
        <topology evidence="1">Multi-pass membrane protein</topology>
    </subcellularLocation>
</comment>
<feature type="transmembrane region" description="Helical" evidence="5">
    <location>
        <begin position="27"/>
        <end position="49"/>
    </location>
</feature>
<name>A0ABD0QI08_CIRMR</name>
<dbReference type="InterPro" id="IPR001902">
    <property type="entry name" value="SLC26A/SulP_fam"/>
</dbReference>
<evidence type="ECO:0000313" key="8">
    <source>
        <dbReference type="Proteomes" id="UP001529510"/>
    </source>
</evidence>
<feature type="non-terminal residue" evidence="7">
    <location>
        <position position="1"/>
    </location>
</feature>
<evidence type="ECO:0000256" key="3">
    <source>
        <dbReference type="ARBA" id="ARBA00022989"/>
    </source>
</evidence>
<keyword evidence="3 5" id="KW-1133">Transmembrane helix</keyword>
<evidence type="ECO:0000256" key="2">
    <source>
        <dbReference type="ARBA" id="ARBA00022692"/>
    </source>
</evidence>
<proteinExistence type="predicted"/>
<keyword evidence="2 5" id="KW-0812">Transmembrane</keyword>
<dbReference type="GO" id="GO:0016020">
    <property type="term" value="C:membrane"/>
    <property type="evidence" value="ECO:0007669"/>
    <property type="project" value="UniProtKB-SubCell"/>
</dbReference>